<evidence type="ECO:0000313" key="2">
    <source>
        <dbReference type="EMBL" id="ACR34338.1"/>
    </source>
</evidence>
<name>C4IZI8_MAIZE</name>
<protein>
    <submittedName>
        <fullName evidence="2">Uncharacterized protein</fullName>
    </submittedName>
</protein>
<reference evidence="2" key="1">
    <citation type="journal article" date="2009" name="PLoS Genet.">
        <title>Sequencing, mapping, and analysis of 27,455 maize full-length cDNAs.</title>
        <authorList>
            <person name="Soderlund C."/>
            <person name="Descour A."/>
            <person name="Kudrna D."/>
            <person name="Bomhoff M."/>
            <person name="Boyd L."/>
            <person name="Currie J."/>
            <person name="Angelova A."/>
            <person name="Collura K."/>
            <person name="Wissotski M."/>
            <person name="Ashley E."/>
            <person name="Morrow D."/>
            <person name="Fernandes J."/>
            <person name="Walbot V."/>
            <person name="Yu Y."/>
        </authorList>
    </citation>
    <scope>NUCLEOTIDE SEQUENCE</scope>
    <source>
        <strain evidence="2">B73</strain>
    </source>
</reference>
<dbReference type="AlphaFoldDB" id="C4IZI8"/>
<evidence type="ECO:0000256" key="1">
    <source>
        <dbReference type="SAM" id="MobiDB-lite"/>
    </source>
</evidence>
<reference evidence="2" key="2">
    <citation type="submission" date="2012-06" db="EMBL/GenBank/DDBJ databases">
        <authorList>
            <person name="Yu Y."/>
            <person name="Currie J."/>
            <person name="Lomeli R."/>
            <person name="Angelova A."/>
            <person name="Collura K."/>
            <person name="Wissotski M."/>
            <person name="Campos D."/>
            <person name="Kudrna D."/>
            <person name="Golser W."/>
            <person name="Ashely E."/>
            <person name="Descour A."/>
            <person name="Fernandes J."/>
            <person name="Soderlund C."/>
            <person name="Walbot V."/>
        </authorList>
    </citation>
    <scope>NUCLEOTIDE SEQUENCE</scope>
    <source>
        <strain evidence="2">B73</strain>
    </source>
</reference>
<accession>C4IZI8</accession>
<dbReference type="EMBL" id="BT083985">
    <property type="protein sequence ID" value="ACR34338.1"/>
    <property type="molecule type" value="mRNA"/>
</dbReference>
<organism evidence="2">
    <name type="scientific">Zea mays</name>
    <name type="common">Maize</name>
    <dbReference type="NCBI Taxonomy" id="4577"/>
    <lineage>
        <taxon>Eukaryota</taxon>
        <taxon>Viridiplantae</taxon>
        <taxon>Streptophyta</taxon>
        <taxon>Embryophyta</taxon>
        <taxon>Tracheophyta</taxon>
        <taxon>Spermatophyta</taxon>
        <taxon>Magnoliopsida</taxon>
        <taxon>Liliopsida</taxon>
        <taxon>Poales</taxon>
        <taxon>Poaceae</taxon>
        <taxon>PACMAD clade</taxon>
        <taxon>Panicoideae</taxon>
        <taxon>Andropogonodae</taxon>
        <taxon>Andropogoneae</taxon>
        <taxon>Tripsacinae</taxon>
        <taxon>Zea</taxon>
    </lineage>
</organism>
<proteinExistence type="evidence at transcript level"/>
<feature type="region of interest" description="Disordered" evidence="1">
    <location>
        <begin position="47"/>
        <end position="93"/>
    </location>
</feature>
<feature type="compositionally biased region" description="Acidic residues" evidence="1">
    <location>
        <begin position="83"/>
        <end position="93"/>
    </location>
</feature>
<sequence length="93" mass="10551">MKSMRCCRCRCMPNNSNPEDASFRSINREHSSHLRSFKALCRSRRNWAKARSETPSLVRKPTGSMASPRPPGRCLGGRSRGADEEEDELQRNG</sequence>